<dbReference type="CDD" id="cd14789">
    <property type="entry name" value="Tiki"/>
    <property type="match status" value="1"/>
</dbReference>
<keyword evidence="2" id="KW-1185">Reference proteome</keyword>
<evidence type="ECO:0000313" key="1">
    <source>
        <dbReference type="EMBL" id="NEX19324.1"/>
    </source>
</evidence>
<dbReference type="PANTHER" id="PTHR40590:SF1">
    <property type="entry name" value="CYTOPLASMIC PROTEIN"/>
    <property type="match status" value="1"/>
</dbReference>
<dbReference type="PANTHER" id="PTHR40590">
    <property type="entry name" value="CYTOPLASMIC PROTEIN-RELATED"/>
    <property type="match status" value="1"/>
</dbReference>
<dbReference type="EMBL" id="JAAIJR010000007">
    <property type="protein sequence ID" value="NEX19324.1"/>
    <property type="molecule type" value="Genomic_DNA"/>
</dbReference>
<dbReference type="Pfam" id="PF01963">
    <property type="entry name" value="TraB_PrgY_gumN"/>
    <property type="match status" value="1"/>
</dbReference>
<name>A0A6P1DUE8_9GAMM</name>
<dbReference type="InterPro" id="IPR002816">
    <property type="entry name" value="TraB/PrgY/GumN_fam"/>
</dbReference>
<gene>
    <name evidence="1" type="ORF">G3480_03180</name>
</gene>
<evidence type="ECO:0000313" key="2">
    <source>
        <dbReference type="Proteomes" id="UP000471640"/>
    </source>
</evidence>
<dbReference type="Proteomes" id="UP000471640">
    <property type="component" value="Unassembled WGS sequence"/>
</dbReference>
<accession>A0A6P1DUE8</accession>
<dbReference type="InterPro" id="IPR047111">
    <property type="entry name" value="YbaP-like"/>
</dbReference>
<reference evidence="2" key="1">
    <citation type="journal article" date="2020" name="Microbiol. Resour. Announc.">
        <title>Draft Genome Sequences of Thiorhodococcus mannitoliphagus and Thiorhodococcus minor, Purple Sulfur Photosynthetic Bacteria in the Gammaproteobacterial Family Chromatiaceae.</title>
        <authorList>
            <person name="Aviles F.A."/>
            <person name="Meyer T.E."/>
            <person name="Kyndt J.A."/>
        </authorList>
    </citation>
    <scope>NUCLEOTIDE SEQUENCE [LARGE SCALE GENOMIC DNA]</scope>
    <source>
        <strain evidence="2">DSM 18266</strain>
    </source>
</reference>
<reference evidence="1 2" key="2">
    <citation type="submission" date="2020-02" db="EMBL/GenBank/DDBJ databases">
        <title>Genome sequences of Thiorhodococcus mannitoliphagus and Thiorhodococcus minor, purple sulfur photosynthetic bacteria in the gammaproteobacterial family, Chromatiaceae.</title>
        <authorList>
            <person name="Aviles F.A."/>
            <person name="Meyer T.E."/>
            <person name="Kyndt J.A."/>
        </authorList>
    </citation>
    <scope>NUCLEOTIDE SEQUENCE [LARGE SCALE GENOMIC DNA]</scope>
    <source>
        <strain evidence="1 2">DSM 18266</strain>
    </source>
</reference>
<organism evidence="1 2">
    <name type="scientific">Thiorhodococcus mannitoliphagus</name>
    <dbReference type="NCBI Taxonomy" id="329406"/>
    <lineage>
        <taxon>Bacteria</taxon>
        <taxon>Pseudomonadati</taxon>
        <taxon>Pseudomonadota</taxon>
        <taxon>Gammaproteobacteria</taxon>
        <taxon>Chromatiales</taxon>
        <taxon>Chromatiaceae</taxon>
        <taxon>Thiorhodococcus</taxon>
    </lineage>
</organism>
<comment type="caution">
    <text evidence="1">The sequence shown here is derived from an EMBL/GenBank/DDBJ whole genome shotgun (WGS) entry which is preliminary data.</text>
</comment>
<proteinExistence type="predicted"/>
<dbReference type="AlphaFoldDB" id="A0A6P1DUE8"/>
<protein>
    <submittedName>
        <fullName evidence="1">TraB/GumN family protein</fullName>
    </submittedName>
</protein>
<sequence length="302" mass="33272">MKVVILTAALRCQFALLVLLLGLFLQPTTTRADSVGADEGLLFEVKPASSAAPSYLFGTIHSEDPRVTRLPAEVQAAFNACPGFALEVVPDTSAIIEAMMTMTYTDGRQLRDVLPAGLYAEVREALAELSMGEEAFKDFKPWAVMTQLSTPRGETGDFLDVKLYREAVAGHKRIAGLETMEEQLAIFDDLEEADQIALLEETLDARGALPRMFEQLTLAYLQRDLKRLQALSDASLEESEPRLAALFRATVIDARNRRMASRMIQRLDEGGWFVAIGALHLTGETGVVGLLRGMGYSVRRVY</sequence>